<keyword evidence="2" id="KW-0547">Nucleotide-binding</keyword>
<dbReference type="CDD" id="cd01129">
    <property type="entry name" value="PulE-GspE-like"/>
    <property type="match status" value="1"/>
</dbReference>
<dbReference type="InterPro" id="IPR027417">
    <property type="entry name" value="P-loop_NTPase"/>
</dbReference>
<gene>
    <name evidence="5" type="primary">tadA</name>
    <name evidence="5" type="ORF">H1S06_01345</name>
</gene>
<protein>
    <submittedName>
        <fullName evidence="5">Flp pilus assembly complex ATPase component TadA</fullName>
    </submittedName>
</protein>
<dbReference type="Gene3D" id="3.40.50.300">
    <property type="entry name" value="P-loop containing nucleotide triphosphate hydrolases"/>
    <property type="match status" value="1"/>
</dbReference>
<dbReference type="SMART" id="SM00382">
    <property type="entry name" value="AAA"/>
    <property type="match status" value="1"/>
</dbReference>
<dbReference type="SUPFAM" id="SSF52540">
    <property type="entry name" value="P-loop containing nucleoside triphosphate hydrolases"/>
    <property type="match status" value="1"/>
</dbReference>
<comment type="caution">
    <text evidence="5">The sequence shown here is derived from an EMBL/GenBank/DDBJ whole genome shotgun (WGS) entry which is preliminary data.</text>
</comment>
<dbReference type="InterPro" id="IPR001482">
    <property type="entry name" value="T2SS/T4SS_dom"/>
</dbReference>
<name>A0A7W2ABG1_9GAMM</name>
<proteinExistence type="inferred from homology"/>
<keyword evidence="6" id="KW-1185">Reference proteome</keyword>
<keyword evidence="3" id="KW-0067">ATP-binding</keyword>
<dbReference type="FunFam" id="3.30.450.90:FF:000001">
    <property type="entry name" value="Type II secretion system ATPase GspE"/>
    <property type="match status" value="1"/>
</dbReference>
<evidence type="ECO:0000256" key="2">
    <source>
        <dbReference type="ARBA" id="ARBA00022741"/>
    </source>
</evidence>
<dbReference type="Proteomes" id="UP000538931">
    <property type="component" value="Unassembled WGS sequence"/>
</dbReference>
<dbReference type="GO" id="GO:0016887">
    <property type="term" value="F:ATP hydrolysis activity"/>
    <property type="evidence" value="ECO:0007669"/>
    <property type="project" value="TreeGrafter"/>
</dbReference>
<dbReference type="PANTHER" id="PTHR30258">
    <property type="entry name" value="TYPE II SECRETION SYSTEM PROTEIN GSPE-RELATED"/>
    <property type="match status" value="1"/>
</dbReference>
<dbReference type="GO" id="GO:0005886">
    <property type="term" value="C:plasma membrane"/>
    <property type="evidence" value="ECO:0007669"/>
    <property type="project" value="TreeGrafter"/>
</dbReference>
<evidence type="ECO:0000256" key="1">
    <source>
        <dbReference type="ARBA" id="ARBA00006611"/>
    </source>
</evidence>
<dbReference type="PROSITE" id="PS00662">
    <property type="entry name" value="T2SP_E"/>
    <property type="match status" value="1"/>
</dbReference>
<dbReference type="PANTHER" id="PTHR30258:SF2">
    <property type="entry name" value="COMG OPERON PROTEIN 1"/>
    <property type="match status" value="1"/>
</dbReference>
<dbReference type="InterPro" id="IPR037257">
    <property type="entry name" value="T2SS_E_N_sf"/>
</dbReference>
<dbReference type="FunFam" id="3.40.50.300:FF:000398">
    <property type="entry name" value="Type IV pilus assembly ATPase PilB"/>
    <property type="match status" value="1"/>
</dbReference>
<accession>A0A7W2ABG1</accession>
<evidence type="ECO:0000256" key="3">
    <source>
        <dbReference type="ARBA" id="ARBA00022840"/>
    </source>
</evidence>
<sequence>MGGLIGQVLLKLGLVSEKDLLEALSEQLDVPVVSAEEYPEEPVRLNGLSSDFLASNNVVLLKNAGGVLVCSAAMPHSDYIRKGLELATGLSVELRLGAESDIQAALEKALASDTAEAEDEVAQDIDGGAFIEHLKDLASEAPVIRAVNKIIHQALDYGASDIHLEPFDDGLHLRYRVDGVIEQYEAPASALAAAIVSRIKILAQMDIAERRLPQDGRIMTRVKGREIDLRVSSIPTVHGEGLVLRVLDRQSINLSLSKMGFSADTLKRYTQLLHKPHGVLLLTGPTGSGKTTTLYASLASLDADKLKIITVEDPVEYQLHGINQIQVQSQIDLSFARSLRSILRQDPDIIMIGEMRDTETAQIAVQSALTGHLVLSTLHTNTAAGAITRLEDMGVERYLVTAAVNGVLAQRLLRRLCSHCKTEVEVEAGVARDTGLERWLGDGAAQIFNANGCEACKYTGYSGRTAIHELFVLDSDVQKAIQSGAGVSELHELACRKGMHTLYEDGLRKVAAGETSLEELLRITQDQDGDDGV</sequence>
<evidence type="ECO:0000313" key="6">
    <source>
        <dbReference type="Proteomes" id="UP000538931"/>
    </source>
</evidence>
<dbReference type="EMBL" id="JACEMT010000031">
    <property type="protein sequence ID" value="MBA4501013.1"/>
    <property type="molecule type" value="Genomic_DNA"/>
</dbReference>
<dbReference type="SUPFAM" id="SSF160246">
    <property type="entry name" value="EspE N-terminal domain-like"/>
    <property type="match status" value="1"/>
</dbReference>
<dbReference type="GO" id="GO:0005524">
    <property type="term" value="F:ATP binding"/>
    <property type="evidence" value="ECO:0007669"/>
    <property type="project" value="UniProtKB-KW"/>
</dbReference>
<dbReference type="AlphaFoldDB" id="A0A7W2ABG1"/>
<dbReference type="Gene3D" id="3.30.450.90">
    <property type="match status" value="1"/>
</dbReference>
<evidence type="ECO:0000259" key="4">
    <source>
        <dbReference type="PROSITE" id="PS00662"/>
    </source>
</evidence>
<dbReference type="InterPro" id="IPR003593">
    <property type="entry name" value="AAA+_ATPase"/>
</dbReference>
<evidence type="ECO:0000313" key="5">
    <source>
        <dbReference type="EMBL" id="MBA4501013.1"/>
    </source>
</evidence>
<dbReference type="Pfam" id="PF00437">
    <property type="entry name" value="T2SSE"/>
    <property type="match status" value="1"/>
</dbReference>
<dbReference type="Pfam" id="PF05157">
    <property type="entry name" value="MshEN"/>
    <property type="match status" value="1"/>
</dbReference>
<reference evidence="5 6" key="1">
    <citation type="submission" date="2020-07" db="EMBL/GenBank/DDBJ databases">
        <title>Bacterium isolated from marien macroalgae.</title>
        <authorList>
            <person name="Zhu K."/>
            <person name="Lu D."/>
            <person name="Du Z."/>
        </authorList>
    </citation>
    <scope>NUCLEOTIDE SEQUENCE [LARGE SCALE GENOMIC DNA]</scope>
    <source>
        <strain evidence="5 6">3-1745</strain>
    </source>
</reference>
<comment type="similarity">
    <text evidence="1">Belongs to the GSP E family.</text>
</comment>
<feature type="domain" description="Bacterial type II secretion system protein E" evidence="4">
    <location>
        <begin position="343"/>
        <end position="357"/>
    </location>
</feature>
<dbReference type="Gene3D" id="3.30.300.160">
    <property type="entry name" value="Type II secretion system, protein E, N-terminal domain"/>
    <property type="match status" value="1"/>
</dbReference>
<dbReference type="InterPro" id="IPR007831">
    <property type="entry name" value="T2SS_GspE_N"/>
</dbReference>
<organism evidence="5 6">
    <name type="scientific">Marinobacterium marinum</name>
    <dbReference type="NCBI Taxonomy" id="2756129"/>
    <lineage>
        <taxon>Bacteria</taxon>
        <taxon>Pseudomonadati</taxon>
        <taxon>Pseudomonadota</taxon>
        <taxon>Gammaproteobacteria</taxon>
        <taxon>Oceanospirillales</taxon>
        <taxon>Oceanospirillaceae</taxon>
        <taxon>Marinobacterium</taxon>
    </lineage>
</organism>